<evidence type="ECO:0000313" key="2">
    <source>
        <dbReference type="EMBL" id="TSC65852.1"/>
    </source>
</evidence>
<accession>A0A554JBW2</accession>
<keyword evidence="1" id="KW-1133">Transmembrane helix</keyword>
<dbReference type="AlphaFoldDB" id="A0A554JBW2"/>
<keyword evidence="1" id="KW-0812">Transmembrane</keyword>
<evidence type="ECO:0000313" key="3">
    <source>
        <dbReference type="Proteomes" id="UP000319613"/>
    </source>
</evidence>
<evidence type="ECO:0008006" key="4">
    <source>
        <dbReference type="Google" id="ProtNLM"/>
    </source>
</evidence>
<keyword evidence="1" id="KW-0472">Membrane</keyword>
<protein>
    <recommendedName>
        <fullName evidence="4">Baseplate protein J-like domain-containing protein</fullName>
    </recommendedName>
</protein>
<reference evidence="2 3" key="1">
    <citation type="submission" date="2017-07" db="EMBL/GenBank/DDBJ databases">
        <title>Mechanisms for carbon and nitrogen cycling indicate functional differentiation within the Candidate Phyla Radiation.</title>
        <authorList>
            <person name="Danczak R.E."/>
            <person name="Johnston M.D."/>
            <person name="Kenah C."/>
            <person name="Slattery M."/>
            <person name="Wrighton K.C."/>
            <person name="Wilkins M.J."/>
        </authorList>
    </citation>
    <scope>NUCLEOTIDE SEQUENCE [LARGE SCALE GENOMIC DNA]</scope>
    <source>
        <strain evidence="2">Gr01-1014_77</strain>
    </source>
</reference>
<dbReference type="Proteomes" id="UP000319613">
    <property type="component" value="Unassembled WGS sequence"/>
</dbReference>
<dbReference type="EMBL" id="VMFF01000025">
    <property type="protein sequence ID" value="TSC65852.1"/>
    <property type="molecule type" value="Genomic_DNA"/>
</dbReference>
<proteinExistence type="predicted"/>
<organism evidence="2 3">
    <name type="scientific">Candidatus Doudnabacteria bacterium Gr01-1014_77</name>
    <dbReference type="NCBI Taxonomy" id="2017133"/>
    <lineage>
        <taxon>Bacteria</taxon>
        <taxon>Candidatus Doudnaibacteriota</taxon>
    </lineage>
</organism>
<comment type="caution">
    <text evidence="2">The sequence shown here is derived from an EMBL/GenBank/DDBJ whole genome shotgun (WGS) entry which is preliminary data.</text>
</comment>
<gene>
    <name evidence="2" type="ORF">G01um101477_313</name>
</gene>
<feature type="transmembrane region" description="Helical" evidence="1">
    <location>
        <begin position="151"/>
        <end position="170"/>
    </location>
</feature>
<sequence>MANIFLKPNADINEIVAKINEDRGTDVTLVFPNGSKLFSDEASLEILKTKTDELGKKISFFLQDQNIAQLLVDTGFNVRGTRRPVVRRAKPKVEPRIVEQEIIQQPAPFEHMVIAPEIQQPAQVIAEPVYHAKPRVISAVAVARSRKRRKVIASLVALVILALLLGTFVLPQVSLNIYAHSQPLSRDLDISLSKDFKVADTKLLQVPAQIVDKDQQVTKTFSSTGKQNVGIKAKGIVSITNNTGQILKLNAATTELSVDKRVFRLEKDVSGIKQSMDVAIIADQAGDEYNIPAGTRFEISNQVLGKAPQLLYATNLVALSGGVSRFTSNVSQEDIDLAIKELKDTLFNSAKQQLLNTQSLTLNDALSNFEVKNISFDKKAGDQALNFTGSATGHIKALVYNYDNLKKLIEQRIVLTLEQGQVLATDKKEEINISFKNIDITAGTAIAMVHVDSILVSKVDSKAIKAQVRGKSLTEIKDLLLSDPKIDGLDIEMSPFWVRSAPAFSGRIFVNVTSK</sequence>
<name>A0A554JBW2_9BACT</name>
<evidence type="ECO:0000256" key="1">
    <source>
        <dbReference type="SAM" id="Phobius"/>
    </source>
</evidence>